<dbReference type="InterPro" id="IPR004347">
    <property type="entry name" value="Pup_ligase/deamidase"/>
</dbReference>
<proteinExistence type="predicted"/>
<sequence>MSRSESHAMDMTLRRIFGIETEYGISVTDADRDPDPGTVAMIMFRPIVAASRSTNTYTPNGSRLYVDVGSHPEYATAEARRPIDALRLDAAGESTMRSLAMQAQDLLREQYGPRTRIHVYKNNQDSAGHSFGCHENYLVRRDISLSLLGEQLIPFLVTRQLYTGAGTWSADGQFQLSQRADFLDDAISASTTRSRPMINTRDEPHADSDMYRRLHVILGDSNRSQIATWMKLTCTHLVLCILEYCTHHCLDTGLAGMALADPGKAIKTVSHDPHGTAVLDMADGSRKCALEIQNTYLRVADRFVRDHGDDIALNIADAPECLELWGKALDAVHFSDITELATWVDWAAKYRFVQSMQLRHPNLSVARIRQFDLDYHDVANGHIFDSLVSHAQMRTMLTESDVERARTTPPSDTRAALRGAFVTAANNAPGCTWSADWTHVSASVPGAKSREAEMLDPFDSQPSDDYKKVMELVSGAAD</sequence>
<evidence type="ECO:0000313" key="2">
    <source>
        <dbReference type="Proteomes" id="UP000216454"/>
    </source>
</evidence>
<keyword evidence="1" id="KW-0436">Ligase</keyword>
<dbReference type="Pfam" id="PF03136">
    <property type="entry name" value="Pup_ligase"/>
    <property type="match status" value="1"/>
</dbReference>
<dbReference type="AlphaFoldDB" id="A0A261F1A0"/>
<organism evidence="1 2">
    <name type="scientific">Pseudoscardovia suis</name>
    <dbReference type="NCBI Taxonomy" id="987063"/>
    <lineage>
        <taxon>Bacteria</taxon>
        <taxon>Bacillati</taxon>
        <taxon>Actinomycetota</taxon>
        <taxon>Actinomycetes</taxon>
        <taxon>Bifidobacteriales</taxon>
        <taxon>Bifidobacteriaceae</taxon>
        <taxon>Pseudoscardovia</taxon>
    </lineage>
</organism>
<evidence type="ECO:0000313" key="1">
    <source>
        <dbReference type="EMBL" id="OZG52904.1"/>
    </source>
</evidence>
<dbReference type="Proteomes" id="UP000216454">
    <property type="component" value="Unassembled WGS sequence"/>
</dbReference>
<reference evidence="1 2" key="1">
    <citation type="journal article" date="2017" name="BMC Genomics">
        <title>Comparative genomic and phylogenomic analyses of the Bifidobacteriaceae family.</title>
        <authorList>
            <person name="Lugli G.A."/>
            <person name="Milani C."/>
            <person name="Turroni F."/>
            <person name="Duranti S."/>
            <person name="Mancabelli L."/>
            <person name="Mangifesta M."/>
            <person name="Ferrario C."/>
            <person name="Modesto M."/>
            <person name="Mattarelli P."/>
            <person name="Jiri K."/>
            <person name="van Sinderen D."/>
            <person name="Ventura M."/>
        </authorList>
    </citation>
    <scope>NUCLEOTIDE SEQUENCE [LARGE SCALE GENOMIC DNA]</scope>
    <source>
        <strain evidence="1 2">DSM 24744</strain>
    </source>
</reference>
<name>A0A261F1A0_9BIFI</name>
<dbReference type="GO" id="GO:0005524">
    <property type="term" value="F:ATP binding"/>
    <property type="evidence" value="ECO:0007669"/>
    <property type="project" value="TreeGrafter"/>
</dbReference>
<dbReference type="GO" id="GO:0019941">
    <property type="term" value="P:modification-dependent protein catabolic process"/>
    <property type="evidence" value="ECO:0007669"/>
    <property type="project" value="InterPro"/>
</dbReference>
<protein>
    <submittedName>
        <fullName evidence="1">Pup--protein ligase</fullName>
    </submittedName>
</protein>
<dbReference type="GO" id="GO:0070490">
    <property type="term" value="P:protein pupylation"/>
    <property type="evidence" value="ECO:0007669"/>
    <property type="project" value="TreeGrafter"/>
</dbReference>
<comment type="caution">
    <text evidence="1">The sequence shown here is derived from an EMBL/GenBank/DDBJ whole genome shotgun (WGS) entry which is preliminary data.</text>
</comment>
<accession>A0A261F1A0</accession>
<dbReference type="GO" id="GO:0016874">
    <property type="term" value="F:ligase activity"/>
    <property type="evidence" value="ECO:0007669"/>
    <property type="project" value="UniProtKB-KW"/>
</dbReference>
<dbReference type="EMBL" id="MWWQ01000005">
    <property type="protein sequence ID" value="OZG52904.1"/>
    <property type="molecule type" value="Genomic_DNA"/>
</dbReference>
<keyword evidence="2" id="KW-1185">Reference proteome</keyword>
<dbReference type="PANTHER" id="PTHR42307">
    <property type="entry name" value="PUP DEAMIDASE/DEPUPYLASE"/>
    <property type="match status" value="1"/>
</dbReference>
<dbReference type="GO" id="GO:0010498">
    <property type="term" value="P:proteasomal protein catabolic process"/>
    <property type="evidence" value="ECO:0007669"/>
    <property type="project" value="InterPro"/>
</dbReference>
<gene>
    <name evidence="1" type="ORF">PSSU_0522</name>
</gene>
<dbReference type="PANTHER" id="PTHR42307:SF3">
    <property type="entry name" value="PUP--PROTEIN LIGASE"/>
    <property type="match status" value="1"/>
</dbReference>